<dbReference type="EMBL" id="PJEX01000258">
    <property type="protein sequence ID" value="TKW52156.1"/>
    <property type="molecule type" value="Genomic_DNA"/>
</dbReference>
<evidence type="ECO:0000313" key="3">
    <source>
        <dbReference type="Proteomes" id="UP000310108"/>
    </source>
</evidence>
<feature type="compositionally biased region" description="Basic and acidic residues" evidence="1">
    <location>
        <begin position="197"/>
        <end position="206"/>
    </location>
</feature>
<protein>
    <submittedName>
        <fullName evidence="2">Uncharacterized protein</fullName>
    </submittedName>
</protein>
<feature type="compositionally biased region" description="Basic and acidic residues" evidence="1">
    <location>
        <begin position="223"/>
        <end position="252"/>
    </location>
</feature>
<accession>A0A4V6DGB5</accession>
<sequence>MPACRVVSLTITKPNPPSGTSFNHETTLVVKCTPSIRKKATVVTSTMVQAKYMTLNMGCSLGPMDRIAPKPTMRPLAPTSAAAAVDCRALMRAESVDWDPKSVSGCTTRITPTSATRVPTRSITSKVPKSRYRVRIMAVRGPRKFKAVASLSLRYMIETTSSNKAKGPKDAGYGPEDQQGPQLGQPPREVGDPAVPEVERAGRAGDEEPDEQDLEGVDGVVARLEDLGEAMESRRRQLGDQDEQRRPVPLKE</sequence>
<name>A0A4V6DGB5_9PEZI</name>
<evidence type="ECO:0000313" key="2">
    <source>
        <dbReference type="EMBL" id="TKW52156.1"/>
    </source>
</evidence>
<dbReference type="Proteomes" id="UP000310108">
    <property type="component" value="Unassembled WGS sequence"/>
</dbReference>
<feature type="compositionally biased region" description="Acidic residues" evidence="1">
    <location>
        <begin position="207"/>
        <end position="216"/>
    </location>
</feature>
<feature type="region of interest" description="Disordered" evidence="1">
    <location>
        <begin position="161"/>
        <end position="252"/>
    </location>
</feature>
<proteinExistence type="predicted"/>
<gene>
    <name evidence="2" type="ORF">CTA1_8587</name>
</gene>
<reference evidence="2 3" key="1">
    <citation type="journal article" date="2019" name="PLoS ONE">
        <title>Comparative genome analysis indicates high evolutionary potential of pathogenicity genes in Colletotrichum tanaceti.</title>
        <authorList>
            <person name="Lelwala R.V."/>
            <person name="Korhonen P.K."/>
            <person name="Young N.D."/>
            <person name="Scott J.B."/>
            <person name="Ades P.A."/>
            <person name="Gasser R.B."/>
            <person name="Taylor P.W.J."/>
        </authorList>
    </citation>
    <scope>NUCLEOTIDE SEQUENCE [LARGE SCALE GENOMIC DNA]</scope>
    <source>
        <strain evidence="2">BRIP57314</strain>
    </source>
</reference>
<dbReference type="AlphaFoldDB" id="A0A4V6DGB5"/>
<organism evidence="2 3">
    <name type="scientific">Colletotrichum tanaceti</name>
    <dbReference type="NCBI Taxonomy" id="1306861"/>
    <lineage>
        <taxon>Eukaryota</taxon>
        <taxon>Fungi</taxon>
        <taxon>Dikarya</taxon>
        <taxon>Ascomycota</taxon>
        <taxon>Pezizomycotina</taxon>
        <taxon>Sordariomycetes</taxon>
        <taxon>Hypocreomycetidae</taxon>
        <taxon>Glomerellales</taxon>
        <taxon>Glomerellaceae</taxon>
        <taxon>Colletotrichum</taxon>
        <taxon>Colletotrichum destructivum species complex</taxon>
    </lineage>
</organism>
<evidence type="ECO:0000256" key="1">
    <source>
        <dbReference type="SAM" id="MobiDB-lite"/>
    </source>
</evidence>
<keyword evidence="3" id="KW-1185">Reference proteome</keyword>
<comment type="caution">
    <text evidence="2">The sequence shown here is derived from an EMBL/GenBank/DDBJ whole genome shotgun (WGS) entry which is preliminary data.</text>
</comment>